<accession>A0AAQ0RQ23</accession>
<reference evidence="1 2" key="1">
    <citation type="submission" date="2018-08" db="EMBL/GenBank/DDBJ databases">
        <title>A genome reference for cultivated species of the human gut microbiota.</title>
        <authorList>
            <person name="Zou Y."/>
            <person name="Xue W."/>
            <person name="Luo G."/>
        </authorList>
    </citation>
    <scope>NUCLEOTIDE SEQUENCE [LARGE SCALE GENOMIC DNA]</scope>
    <source>
        <strain evidence="1 2">AF19-10AC</strain>
    </source>
</reference>
<comment type="caution">
    <text evidence="1">The sequence shown here is derived from an EMBL/GenBank/DDBJ whole genome shotgun (WGS) entry which is preliminary data.</text>
</comment>
<name>A0AAQ0RQ23_9BACE</name>
<dbReference type="Proteomes" id="UP000284772">
    <property type="component" value="Unassembled WGS sequence"/>
</dbReference>
<evidence type="ECO:0000313" key="2">
    <source>
        <dbReference type="Proteomes" id="UP000284772"/>
    </source>
</evidence>
<gene>
    <name evidence="1" type="ORF">DWX27_22700</name>
</gene>
<organism evidence="1 2">
    <name type="scientific">Bacteroides intestinalis</name>
    <dbReference type="NCBI Taxonomy" id="329854"/>
    <lineage>
        <taxon>Bacteria</taxon>
        <taxon>Pseudomonadati</taxon>
        <taxon>Bacteroidota</taxon>
        <taxon>Bacteroidia</taxon>
        <taxon>Bacteroidales</taxon>
        <taxon>Bacteroidaceae</taxon>
        <taxon>Bacteroides</taxon>
    </lineage>
</organism>
<evidence type="ECO:0000313" key="1">
    <source>
        <dbReference type="EMBL" id="RGT44694.1"/>
    </source>
</evidence>
<dbReference type="EMBL" id="QRWT01000045">
    <property type="protein sequence ID" value="RGT44694.1"/>
    <property type="molecule type" value="Genomic_DNA"/>
</dbReference>
<protein>
    <submittedName>
        <fullName evidence="1">Uncharacterized protein</fullName>
    </submittedName>
</protein>
<dbReference type="AlphaFoldDB" id="A0AAQ0RQ23"/>
<sequence length="71" mass="8640">MKNSLLIEKTNEICINNRLRKIVRWTDYRFKCHTLTRQMPHLVCREVWHFTCRGVAFTLFKCGIRKQLTRS</sequence>
<proteinExistence type="predicted"/>